<name>A0A8H3FAH4_9LECA</name>
<feature type="region of interest" description="Disordered" evidence="2">
    <location>
        <begin position="61"/>
        <end position="105"/>
    </location>
</feature>
<dbReference type="PANTHER" id="PTHR31836:SF28">
    <property type="entry name" value="SRCR DOMAIN-CONTAINING PROTEIN-RELATED"/>
    <property type="match status" value="1"/>
</dbReference>
<reference evidence="4" key="1">
    <citation type="submission" date="2021-03" db="EMBL/GenBank/DDBJ databases">
        <authorList>
            <person name="Tagirdzhanova G."/>
        </authorList>
    </citation>
    <scope>NUCLEOTIDE SEQUENCE</scope>
</reference>
<gene>
    <name evidence="4" type="ORF">HETSPECPRED_004359</name>
</gene>
<dbReference type="OrthoDB" id="623670at2759"/>
<protein>
    <submittedName>
        <fullName evidence="4">Uncharacterized protein</fullName>
    </submittedName>
</protein>
<organism evidence="4 5">
    <name type="scientific">Heterodermia speciosa</name>
    <dbReference type="NCBI Taxonomy" id="116794"/>
    <lineage>
        <taxon>Eukaryota</taxon>
        <taxon>Fungi</taxon>
        <taxon>Dikarya</taxon>
        <taxon>Ascomycota</taxon>
        <taxon>Pezizomycotina</taxon>
        <taxon>Lecanoromycetes</taxon>
        <taxon>OSLEUM clade</taxon>
        <taxon>Lecanoromycetidae</taxon>
        <taxon>Caliciales</taxon>
        <taxon>Physciaceae</taxon>
        <taxon>Heterodermia</taxon>
    </lineage>
</organism>
<keyword evidence="1 3" id="KW-0732">Signal</keyword>
<dbReference type="Gene3D" id="2.40.40.10">
    <property type="entry name" value="RlpA-like domain"/>
    <property type="match status" value="1"/>
</dbReference>
<feature type="compositionally biased region" description="Basic residues" evidence="2">
    <location>
        <begin position="63"/>
        <end position="74"/>
    </location>
</feature>
<accession>A0A8H3FAH4</accession>
<feature type="compositionally biased region" description="Low complexity" evidence="2">
    <location>
        <begin position="77"/>
        <end position="105"/>
    </location>
</feature>
<evidence type="ECO:0000256" key="3">
    <source>
        <dbReference type="SAM" id="SignalP"/>
    </source>
</evidence>
<dbReference type="PANTHER" id="PTHR31836">
    <property type="match status" value="1"/>
</dbReference>
<feature type="chain" id="PRO_5035002558" evidence="3">
    <location>
        <begin position="19"/>
        <end position="285"/>
    </location>
</feature>
<dbReference type="EMBL" id="CAJPDS010000026">
    <property type="protein sequence ID" value="CAF9920778.1"/>
    <property type="molecule type" value="Genomic_DNA"/>
</dbReference>
<dbReference type="CDD" id="cd22191">
    <property type="entry name" value="DPBB_RlpA_EXP_N-like"/>
    <property type="match status" value="1"/>
</dbReference>
<comment type="caution">
    <text evidence="4">The sequence shown here is derived from an EMBL/GenBank/DDBJ whole genome shotgun (WGS) entry which is preliminary data.</text>
</comment>
<evidence type="ECO:0000313" key="5">
    <source>
        <dbReference type="Proteomes" id="UP000664521"/>
    </source>
</evidence>
<evidence type="ECO:0000256" key="2">
    <source>
        <dbReference type="SAM" id="MobiDB-lite"/>
    </source>
</evidence>
<dbReference type="AlphaFoldDB" id="A0A8H3FAH4"/>
<dbReference type="SUPFAM" id="SSF50685">
    <property type="entry name" value="Barwin-like endoglucanases"/>
    <property type="match status" value="1"/>
</dbReference>
<dbReference type="InterPro" id="IPR036908">
    <property type="entry name" value="RlpA-like_sf"/>
</dbReference>
<proteinExistence type="predicted"/>
<dbReference type="Proteomes" id="UP000664521">
    <property type="component" value="Unassembled WGS sequence"/>
</dbReference>
<feature type="signal peptide" evidence="3">
    <location>
        <begin position="1"/>
        <end position="18"/>
    </location>
</feature>
<evidence type="ECO:0000313" key="4">
    <source>
        <dbReference type="EMBL" id="CAF9920778.1"/>
    </source>
</evidence>
<evidence type="ECO:0000256" key="1">
    <source>
        <dbReference type="ARBA" id="ARBA00022729"/>
    </source>
</evidence>
<feature type="compositionally biased region" description="Low complexity" evidence="2">
    <location>
        <begin position="146"/>
        <end position="167"/>
    </location>
</feature>
<feature type="region of interest" description="Disordered" evidence="2">
    <location>
        <begin position="146"/>
        <end position="175"/>
    </location>
</feature>
<sequence>MKSFNVVAVASLLTLAYATPVERRALVVHTVIEEVTETVDSTTTIWVKATAGAHANYQLPASKHQHHQHTHKPKPVTPTTISTPSVAPVPTTPTTTSTSSSTSVPVPVYTPPVVPTTPVVVPTTPAYTPPVLTTPTFTPPVVPVTTPAPVTTPEPTTQAPVPVPTTASSSEGPAGGACGDVGGECSGDITFYEAGLGACGETNDGSSEDVFALAHGMMGEQSNGNPFCGRMAKIKVPGKPVVSAKLVDKCMGCEGQSIDLSNHLFDQLAPEAEGRLHNIEWWFTS</sequence>
<dbReference type="InterPro" id="IPR051477">
    <property type="entry name" value="Expansin_CellWall"/>
</dbReference>
<keyword evidence="5" id="KW-1185">Reference proteome</keyword>